<dbReference type="Proteomes" id="UP000030750">
    <property type="component" value="Unassembled WGS sequence"/>
</dbReference>
<evidence type="ECO:0000256" key="1">
    <source>
        <dbReference type="SAM" id="MobiDB-lite"/>
    </source>
</evidence>
<dbReference type="GO" id="GO:0005524">
    <property type="term" value="F:ATP binding"/>
    <property type="evidence" value="ECO:0007669"/>
    <property type="project" value="InterPro"/>
</dbReference>
<dbReference type="SMART" id="SM00220">
    <property type="entry name" value="S_TKc"/>
    <property type="match status" value="1"/>
</dbReference>
<evidence type="ECO:0000313" key="4">
    <source>
        <dbReference type="EMBL" id="CDJ52073.1"/>
    </source>
</evidence>
<dbReference type="Pfam" id="PF14531">
    <property type="entry name" value="Kinase-like"/>
    <property type="match status" value="1"/>
</dbReference>
<feature type="region of interest" description="Disordered" evidence="1">
    <location>
        <begin position="755"/>
        <end position="774"/>
    </location>
</feature>
<dbReference type="InterPro" id="IPR011009">
    <property type="entry name" value="Kinase-like_dom_sf"/>
</dbReference>
<dbReference type="VEuPathDB" id="ToxoDB:EBH_0046730"/>
<dbReference type="EMBL" id="HG713065">
    <property type="protein sequence ID" value="CDJ52073.1"/>
    <property type="molecule type" value="Genomic_DNA"/>
</dbReference>
<feature type="compositionally biased region" description="Low complexity" evidence="1">
    <location>
        <begin position="764"/>
        <end position="774"/>
    </location>
</feature>
<dbReference type="Gene3D" id="1.10.510.10">
    <property type="entry name" value="Transferase(Phosphotransferase) domain 1"/>
    <property type="match status" value="1"/>
</dbReference>
<feature type="compositionally biased region" description="Pro residues" evidence="1">
    <location>
        <begin position="153"/>
        <end position="163"/>
    </location>
</feature>
<reference evidence="4" key="1">
    <citation type="submission" date="2013-10" db="EMBL/GenBank/DDBJ databases">
        <title>Genomic analysis of the causative agents of coccidiosis in chickens.</title>
        <authorList>
            <person name="Reid A.J."/>
            <person name="Blake D."/>
            <person name="Billington K."/>
            <person name="Browne H."/>
            <person name="Dunn M."/>
            <person name="Hung S."/>
            <person name="Kawahara F."/>
            <person name="Miranda-Saavedra D."/>
            <person name="Mourier T."/>
            <person name="Nagra H."/>
            <person name="Otto T.D."/>
            <person name="Rawlings N."/>
            <person name="Sanchez A."/>
            <person name="Sanders M."/>
            <person name="Subramaniam C."/>
            <person name="Tay Y."/>
            <person name="Dear P."/>
            <person name="Doerig C."/>
            <person name="Gruber A."/>
            <person name="Parkinson J."/>
            <person name="Shirley M."/>
            <person name="Wan K.L."/>
            <person name="Berriman M."/>
            <person name="Tomley F."/>
            <person name="Pain A."/>
        </authorList>
    </citation>
    <scope>NUCLEOTIDE SEQUENCE [LARGE SCALE GENOMIC DNA]</scope>
    <source>
        <strain evidence="4">Houghton</strain>
    </source>
</reference>
<dbReference type="InterPro" id="IPR000719">
    <property type="entry name" value="Prot_kinase_dom"/>
</dbReference>
<name>U6LS25_9EIME</name>
<feature type="compositionally biased region" description="Basic and acidic residues" evidence="1">
    <location>
        <begin position="612"/>
        <end position="621"/>
    </location>
</feature>
<reference evidence="4" key="2">
    <citation type="submission" date="2013-10" db="EMBL/GenBank/DDBJ databases">
        <authorList>
            <person name="Aslett M."/>
        </authorList>
    </citation>
    <scope>NUCLEOTIDE SEQUENCE [LARGE SCALE GENOMIC DNA]</scope>
    <source>
        <strain evidence="4">Houghton</strain>
    </source>
</reference>
<gene>
    <name evidence="4" type="ORF">EBH_0046730</name>
</gene>
<dbReference type="AlphaFoldDB" id="U6LS25"/>
<protein>
    <recommendedName>
        <fullName evidence="3">Protein kinase domain-containing protein</fullName>
    </recommendedName>
</protein>
<sequence length="833" mass="85778">MEKGQQQQEQLRGGAAATTAAAAAAAATDDTEAAVELEDGEEGTNSMQEELGEIQEEDSFELADFLPLSETHRSRRNWSLLTFAAITLPTLLLFGCLMYASIKAHQQLPTWADLVLPQPLPAGSSSSAAGGAGAGAAATGTGTAAAAAAAAAEPPPWQAPPVDSPEERASPTAQVVRGVLWDLVNQLEEEDPPEPSEEAKRIMREIAKTLSKGEREELVGAPIELEALTEVGSGRPLGGPRSFIVTKFIGEGPQCLLLAIKDVESREETALRINTLPPEEQPSIFAAGEREISAQMVRTAQGLMAVRGPLSAAAAAAQKGVAAVHAVGRVRGLPPVLHAGSSNILSTVEQLGLVQVPLRDIIDAMGLVPTGTRAYLARNVLKIVLNLQKAGISSNQINSSSFTVQEDGSVLLLGFESAVPFAAAVPFDLTVAAATTDPELLASIVCMQQQEVQPLAGAPSDLWSLGLLLYEILMDGALPFGLDNLEGEGDAAVAYVLQLRSSANPEALTLDMEYRGLHPRWQQLIRLLLQPSSSSRITAAEIVQQFPDLLQGLPEQETLENDVFFHLFFKENPDFYKRQAKIPIVKREATKADYSSPFKTDLGVKETEKIIQENNNKDLRRPTGLTSPYTPDAGRRSFSFEPAATGPAAAAAGPAAAAAGPAAAAAGPAAAAAGPAAAAAGKSSLYTLAMGGPMEGVISGRGAAAEALASNRAAAAEAAAAAAGPAAAAAAAAAAEAQPQPGRHQIGQALLAPRPRGAEPFSVSTSTAAPPPSTAAAAAAAPAAAAAAASPAAAAAAGQGRSAGPYSPISPIHVQTQRPVTSRFWNPDAGGRP</sequence>
<evidence type="ECO:0000256" key="2">
    <source>
        <dbReference type="SAM" id="Phobius"/>
    </source>
</evidence>
<accession>U6LS25</accession>
<feature type="compositionally biased region" description="Acidic residues" evidence="1">
    <location>
        <begin position="29"/>
        <end position="42"/>
    </location>
</feature>
<feature type="region of interest" description="Disordered" evidence="1">
    <location>
        <begin position="612"/>
        <end position="640"/>
    </location>
</feature>
<dbReference type="OrthoDB" id="346907at2759"/>
<feature type="region of interest" description="Disordered" evidence="1">
    <location>
        <begin position="146"/>
        <end position="171"/>
    </location>
</feature>
<dbReference type="GO" id="GO:0004672">
    <property type="term" value="F:protein kinase activity"/>
    <property type="evidence" value="ECO:0007669"/>
    <property type="project" value="InterPro"/>
</dbReference>
<keyword evidence="2" id="KW-1133">Transmembrane helix</keyword>
<evidence type="ECO:0000259" key="3">
    <source>
        <dbReference type="PROSITE" id="PS50011"/>
    </source>
</evidence>
<proteinExistence type="predicted"/>
<feature type="region of interest" description="Disordered" evidence="1">
    <location>
        <begin position="1"/>
        <end position="48"/>
    </location>
</feature>
<keyword evidence="2" id="KW-0812">Transmembrane</keyword>
<organism evidence="4 5">
    <name type="scientific">Eimeria brunetti</name>
    <dbReference type="NCBI Taxonomy" id="51314"/>
    <lineage>
        <taxon>Eukaryota</taxon>
        <taxon>Sar</taxon>
        <taxon>Alveolata</taxon>
        <taxon>Apicomplexa</taxon>
        <taxon>Conoidasida</taxon>
        <taxon>Coccidia</taxon>
        <taxon>Eucoccidiorida</taxon>
        <taxon>Eimeriorina</taxon>
        <taxon>Eimeriidae</taxon>
        <taxon>Eimeria</taxon>
    </lineage>
</organism>
<feature type="compositionally biased region" description="Polar residues" evidence="1">
    <location>
        <begin position="1"/>
        <end position="10"/>
    </location>
</feature>
<feature type="domain" description="Protein kinase" evidence="3">
    <location>
        <begin position="243"/>
        <end position="569"/>
    </location>
</feature>
<feature type="compositionally biased region" description="Low complexity" evidence="1">
    <location>
        <begin position="15"/>
        <end position="28"/>
    </location>
</feature>
<feature type="region of interest" description="Disordered" evidence="1">
    <location>
        <begin position="790"/>
        <end position="833"/>
    </location>
</feature>
<keyword evidence="2" id="KW-0472">Membrane</keyword>
<dbReference type="InterPro" id="IPR027916">
    <property type="entry name" value="Kinase-like_dom_ROP"/>
</dbReference>
<dbReference type="SUPFAM" id="SSF56112">
    <property type="entry name" value="Protein kinase-like (PK-like)"/>
    <property type="match status" value="1"/>
</dbReference>
<dbReference type="PROSITE" id="PS50011">
    <property type="entry name" value="PROTEIN_KINASE_DOM"/>
    <property type="match status" value="1"/>
</dbReference>
<keyword evidence="5" id="KW-1185">Reference proteome</keyword>
<evidence type="ECO:0000313" key="5">
    <source>
        <dbReference type="Proteomes" id="UP000030750"/>
    </source>
</evidence>
<feature type="compositionally biased region" description="Polar residues" evidence="1">
    <location>
        <begin position="813"/>
        <end position="824"/>
    </location>
</feature>
<feature type="transmembrane region" description="Helical" evidence="2">
    <location>
        <begin position="78"/>
        <end position="100"/>
    </location>
</feature>